<accession>A0A1I0CZ11</accession>
<dbReference type="EMBL" id="FOHE01000007">
    <property type="protein sequence ID" value="SET25107.1"/>
    <property type="molecule type" value="Genomic_DNA"/>
</dbReference>
<organism evidence="1 2">
    <name type="scientific">Oceanobacillus limi</name>
    <dbReference type="NCBI Taxonomy" id="930131"/>
    <lineage>
        <taxon>Bacteria</taxon>
        <taxon>Bacillati</taxon>
        <taxon>Bacillota</taxon>
        <taxon>Bacilli</taxon>
        <taxon>Bacillales</taxon>
        <taxon>Bacillaceae</taxon>
        <taxon>Oceanobacillus</taxon>
    </lineage>
</organism>
<protein>
    <submittedName>
        <fullName evidence="1">Uncharacterized protein</fullName>
    </submittedName>
</protein>
<reference evidence="1 2" key="1">
    <citation type="submission" date="2016-10" db="EMBL/GenBank/DDBJ databases">
        <authorList>
            <person name="de Groot N.N."/>
        </authorList>
    </citation>
    <scope>NUCLEOTIDE SEQUENCE [LARGE SCALE GENOMIC DNA]</scope>
    <source>
        <strain evidence="1 2">IBRC-M 10780</strain>
    </source>
</reference>
<sequence>MRCRNFLITPEFLDVHKGRLEMVRNELSKVPSEVSYENKLRRIESYLVDIIIDLKKQQDTLDRIEQVISNIIRGKKKLSISKIAEKSRIRKTIYNHP</sequence>
<dbReference type="STRING" id="930131.SAMN05216389_107153"/>
<proteinExistence type="predicted"/>
<keyword evidence="2" id="KW-1185">Reference proteome</keyword>
<name>A0A1I0CZ11_9BACI</name>
<evidence type="ECO:0000313" key="1">
    <source>
        <dbReference type="EMBL" id="SET25107.1"/>
    </source>
</evidence>
<gene>
    <name evidence="1" type="ORF">SAMN05216389_107153</name>
</gene>
<evidence type="ECO:0000313" key="2">
    <source>
        <dbReference type="Proteomes" id="UP000198618"/>
    </source>
</evidence>
<dbReference type="Proteomes" id="UP000198618">
    <property type="component" value="Unassembled WGS sequence"/>
</dbReference>
<dbReference type="AlphaFoldDB" id="A0A1I0CZ11"/>